<dbReference type="EMBL" id="FWEV01000028">
    <property type="protein sequence ID" value="SLM28043.1"/>
    <property type="molecule type" value="Genomic_DNA"/>
</dbReference>
<dbReference type="Proteomes" id="UP000191931">
    <property type="component" value="Unassembled WGS sequence"/>
</dbReference>
<dbReference type="AlphaFoldDB" id="A0A1W1H6F1"/>
<dbReference type="STRING" id="1246637.MTBBW1_1230014"/>
<name>A0A1W1H6F1_9BACT</name>
<keyword evidence="2" id="KW-1185">Reference proteome</keyword>
<reference evidence="1 2" key="1">
    <citation type="submission" date="2017-03" db="EMBL/GenBank/DDBJ databases">
        <authorList>
            <person name="Afonso C.L."/>
            <person name="Miller P.J."/>
            <person name="Scott M.A."/>
            <person name="Spackman E."/>
            <person name="Goraichik I."/>
            <person name="Dimitrov K.M."/>
            <person name="Suarez D.L."/>
            <person name="Swayne D.E."/>
        </authorList>
    </citation>
    <scope>NUCLEOTIDE SEQUENCE [LARGE SCALE GENOMIC DNA]</scope>
    <source>
        <strain evidence="1">PRJEB14757</strain>
    </source>
</reference>
<evidence type="ECO:0000313" key="1">
    <source>
        <dbReference type="EMBL" id="SLM28043.1"/>
    </source>
</evidence>
<sequence length="42" mass="4914">MILLWIPLLYVLFLVMLTWHKSISKESANSLINVHTISILYV</sequence>
<evidence type="ECO:0000313" key="2">
    <source>
        <dbReference type="Proteomes" id="UP000191931"/>
    </source>
</evidence>
<accession>A0A1W1H6F1</accession>
<organism evidence="1 2">
    <name type="scientific">Desulfamplus magnetovallimortis</name>
    <dbReference type="NCBI Taxonomy" id="1246637"/>
    <lineage>
        <taxon>Bacteria</taxon>
        <taxon>Pseudomonadati</taxon>
        <taxon>Thermodesulfobacteriota</taxon>
        <taxon>Desulfobacteria</taxon>
        <taxon>Desulfobacterales</taxon>
        <taxon>Desulfobacteraceae</taxon>
        <taxon>Desulfamplus</taxon>
    </lineage>
</organism>
<protein>
    <submittedName>
        <fullName evidence="1">Uncharacterized protein</fullName>
    </submittedName>
</protein>
<gene>
    <name evidence="1" type="ORF">MTBBW1_1230014</name>
</gene>
<proteinExistence type="predicted"/>